<reference evidence="2" key="1">
    <citation type="submission" date="2017-10" db="EMBL/GenBank/DDBJ databases">
        <authorList>
            <person name="Banno H."/>
            <person name="Chua N.-H."/>
        </authorList>
    </citation>
    <scope>NUCLEOTIDE SEQUENCE [LARGE SCALE GENOMIC DNA]</scope>
</reference>
<dbReference type="EMBL" id="MG198784">
    <property type="protein sequence ID" value="ATW59110.1"/>
    <property type="molecule type" value="Genomic_DNA"/>
</dbReference>
<evidence type="ECO:0000313" key="2">
    <source>
        <dbReference type="Proteomes" id="UP000241392"/>
    </source>
</evidence>
<sequence>MATKVTQLTGSNVHALQQAVQVGMDVEHIGATVAIFPGSAADALKSLADAREVLYRQHGGRGHPVQSLAAVRRKLERQL</sequence>
<gene>
    <name evidence="1" type="ORF">PHIRE_GUSTAV_50</name>
</gene>
<keyword evidence="2" id="KW-1185">Reference proteome</keyword>
<proteinExistence type="predicted"/>
<organism evidence="1 2">
    <name type="scientific">Gordonia phage Gustav</name>
    <dbReference type="NCBI Taxonomy" id="2047872"/>
    <lineage>
        <taxon>Viruses</taxon>
        <taxon>Duplodnaviria</taxon>
        <taxon>Heunggongvirae</taxon>
        <taxon>Uroviricota</taxon>
        <taxon>Caudoviricetes</taxon>
        <taxon>Gustavvirus</taxon>
        <taxon>Gustavvirus gustav</taxon>
    </lineage>
</organism>
<evidence type="ECO:0000313" key="1">
    <source>
        <dbReference type="EMBL" id="ATW59110.1"/>
    </source>
</evidence>
<dbReference type="Proteomes" id="UP000241392">
    <property type="component" value="Segment"/>
</dbReference>
<name>A0A2H4PAA4_9CAUD</name>
<protein>
    <submittedName>
        <fullName evidence="1">Uncharacterized protein</fullName>
    </submittedName>
</protein>
<accession>A0A2H4PAA4</accession>
<dbReference type="OrthoDB" id="29190at10239"/>